<dbReference type="PANTHER" id="PTHR32303">
    <property type="entry name" value="QUINOPROTEIN ALCOHOL DEHYDROGENASE (CYTOCHROME C)"/>
    <property type="match status" value="1"/>
</dbReference>
<dbReference type="SUPFAM" id="SSF50998">
    <property type="entry name" value="Quinoprotein alcohol dehydrogenase-like"/>
    <property type="match status" value="1"/>
</dbReference>
<dbReference type="EMBL" id="LT670817">
    <property type="protein sequence ID" value="SHH97629.1"/>
    <property type="molecule type" value="Genomic_DNA"/>
</dbReference>
<keyword evidence="2 7" id="KW-0479">Metal-binding</keyword>
<dbReference type="CDD" id="cd10278">
    <property type="entry name" value="PQQ_MDH"/>
    <property type="match status" value="1"/>
</dbReference>
<dbReference type="GO" id="GO:0016614">
    <property type="term" value="F:oxidoreductase activity, acting on CH-OH group of donors"/>
    <property type="evidence" value="ECO:0007669"/>
    <property type="project" value="InterPro"/>
</dbReference>
<feature type="disulfide bond" evidence="8">
    <location>
        <begin position="153"/>
        <end position="154"/>
    </location>
</feature>
<dbReference type="Gene3D" id="2.140.10.10">
    <property type="entry name" value="Quinoprotein alcohol dehydrogenase-like superfamily"/>
    <property type="match status" value="1"/>
</dbReference>
<dbReference type="InterPro" id="IPR011047">
    <property type="entry name" value="Quinoprotein_ADH-like_sf"/>
</dbReference>
<feature type="binding site" evidence="7">
    <location>
        <position position="305"/>
    </location>
    <ligand>
        <name>Ca(2+)</name>
        <dbReference type="ChEBI" id="CHEBI:29108"/>
    </ligand>
</feature>
<sequence length="622" mass="66962">MMTLPISQSIRRHQMEHLTDSVWPSRWLRLLLTGASLLLYPALAAAQMPTAPASAAPSDDGQWIMPGKNYAATRYSALDEINGANVRNLQVAFAFSTGVDHGQEAAPIVANNTMFIVTPYPNIVFALDLSKPGAPIKWSYQPHPAAASQGVACCDVVNRGATYSDGKLFFNTLDDNTIALDAETGKVLWKTKLGDINTGETITMAPLVVKGKVLVGDSGGELGVRGWLAALDVTTGKILWRAYATGPDKDVLIGPGFRSFYPSDNGTDLGVKTWPTDAWNTGGGTMWGWIAYDPELNLIYYGTGNPGPWNQEQRPGDNKWTTTLFARNPDTGAAKWALQYNPHDEHDYDGINEQILVDMTVDGNPRKVLLHPDRNGHLYVVDRETGEIVSAKPYGNVNSVLRIDLKTGRPVMNPDKLTKVGTVVHDICPTASGLKDWNPSAFSPSTGLMYIPHENMCMDWKSTPVSFISGTPFVGAEVITKAGPGGNRGEFTAWDPVEGKAVWTIKEDLPLWSGTMATAGGLVFYGTMDGWFKAVDAKTGELKWQFKTGSGIIGQPVAYRGPDGHEYVAILSGVGGWAGAIVSGDLDPRDPTGALGMNGVMADLKTKTAPGGTLYVFALPKS</sequence>
<dbReference type="InterPro" id="IPR017512">
    <property type="entry name" value="PQQ_MeOH/EtOH_DH"/>
</dbReference>
<evidence type="ECO:0000256" key="3">
    <source>
        <dbReference type="ARBA" id="ARBA00022891"/>
    </source>
</evidence>
<proteinExistence type="inferred from homology"/>
<dbReference type="Proteomes" id="UP000189796">
    <property type="component" value="Chromosome I"/>
</dbReference>
<dbReference type="GO" id="GO:0016020">
    <property type="term" value="C:membrane"/>
    <property type="evidence" value="ECO:0007669"/>
    <property type="project" value="InterPro"/>
</dbReference>
<dbReference type="GO" id="GO:0030288">
    <property type="term" value="C:outer membrane-bounded periplasmic space"/>
    <property type="evidence" value="ECO:0007669"/>
    <property type="project" value="InterPro"/>
</dbReference>
<feature type="active site" description="Proton acceptor" evidence="5">
    <location>
        <position position="347"/>
    </location>
</feature>
<comment type="cofactor">
    <cofactor evidence="6">
        <name>pyrroloquinoline quinone</name>
        <dbReference type="ChEBI" id="CHEBI:58442"/>
    </cofactor>
    <text evidence="6">Binds 1 PQQ group per subunit.</text>
</comment>
<reference evidence="10 11" key="1">
    <citation type="submission" date="2016-11" db="EMBL/GenBank/DDBJ databases">
        <authorList>
            <person name="Jaros S."/>
            <person name="Januszkiewicz K."/>
            <person name="Wedrychowicz H."/>
        </authorList>
    </citation>
    <scope>NUCLEOTIDE SEQUENCE [LARGE SCALE GENOMIC DNA]</scope>
    <source>
        <strain evidence="10 11">GAS138</strain>
    </source>
</reference>
<feature type="domain" description="Pyrrolo-quinoline quinone repeat" evidence="9">
    <location>
        <begin position="510"/>
        <end position="568"/>
    </location>
</feature>
<keyword evidence="8" id="KW-1015">Disulfide bond</keyword>
<dbReference type="PANTHER" id="PTHR32303:SF4">
    <property type="entry name" value="QUINOPROTEIN GLUCOSE DEHYDROGENASE"/>
    <property type="match status" value="1"/>
</dbReference>
<dbReference type="InterPro" id="IPR018391">
    <property type="entry name" value="PQQ_b-propeller_rpt"/>
</dbReference>
<evidence type="ECO:0000256" key="1">
    <source>
        <dbReference type="ARBA" id="ARBA00008156"/>
    </source>
</evidence>
<feature type="binding site" evidence="6">
    <location>
        <position position="285"/>
    </location>
    <ligand>
        <name>pyrroloquinoline quinone</name>
        <dbReference type="ChEBI" id="CHEBI:58442"/>
    </ligand>
</feature>
<evidence type="ECO:0000256" key="4">
    <source>
        <dbReference type="ARBA" id="ARBA00023002"/>
    </source>
</evidence>
<dbReference type="InterPro" id="IPR001479">
    <property type="entry name" value="Quinoprotein_DH_CS"/>
</dbReference>
<comment type="similarity">
    <text evidence="1">Belongs to the bacterial PQQ dehydrogenase family.</text>
</comment>
<dbReference type="InterPro" id="IPR002372">
    <property type="entry name" value="PQQ_rpt_dom"/>
</dbReference>
<evidence type="ECO:0000256" key="2">
    <source>
        <dbReference type="ARBA" id="ARBA00022723"/>
    </source>
</evidence>
<feature type="domain" description="Pyrrolo-quinoline quinone repeat" evidence="9">
    <location>
        <begin position="63"/>
        <end position="389"/>
    </location>
</feature>
<comment type="cofactor">
    <cofactor evidence="7">
        <name>Ca(2+)</name>
        <dbReference type="ChEBI" id="CHEBI:29108"/>
    </cofactor>
    <text evidence="7">Binds 1 Ca(2+) ion per subunit.</text>
</comment>
<feature type="binding site" evidence="7">
    <location>
        <position position="221"/>
    </location>
    <ligand>
        <name>Ca(2+)</name>
        <dbReference type="ChEBI" id="CHEBI:29108"/>
    </ligand>
</feature>
<accession>A0A1M5XD04</accession>
<evidence type="ECO:0000313" key="10">
    <source>
        <dbReference type="EMBL" id="SHH97629.1"/>
    </source>
</evidence>
<evidence type="ECO:0000256" key="7">
    <source>
        <dbReference type="PIRSR" id="PIRSR617512-3"/>
    </source>
</evidence>
<evidence type="ECO:0000259" key="9">
    <source>
        <dbReference type="Pfam" id="PF01011"/>
    </source>
</evidence>
<dbReference type="SMART" id="SM00564">
    <property type="entry name" value="PQQ"/>
    <property type="match status" value="5"/>
</dbReference>
<evidence type="ECO:0000256" key="5">
    <source>
        <dbReference type="PIRSR" id="PIRSR617512-1"/>
    </source>
</evidence>
<dbReference type="GO" id="GO:0005509">
    <property type="term" value="F:calcium ion binding"/>
    <property type="evidence" value="ECO:0007669"/>
    <property type="project" value="InterPro"/>
</dbReference>
<keyword evidence="7" id="KW-0106">Calcium</keyword>
<keyword evidence="3 6" id="KW-0634">PQQ</keyword>
<feature type="binding site" evidence="6">
    <location>
        <position position="203"/>
    </location>
    <ligand>
        <name>pyrroloquinoline quinone</name>
        <dbReference type="ChEBI" id="CHEBI:58442"/>
    </ligand>
</feature>
<evidence type="ECO:0000256" key="6">
    <source>
        <dbReference type="PIRSR" id="PIRSR617512-2"/>
    </source>
</evidence>
<keyword evidence="4" id="KW-0560">Oxidoreductase</keyword>
<protein>
    <submittedName>
        <fullName evidence="10">PQQ-dependent dehydrogenase, methanol/ethanol family</fullName>
    </submittedName>
</protein>
<feature type="binding site" evidence="6">
    <location>
        <position position="104"/>
    </location>
    <ligand>
        <name>pyrroloquinoline quinone</name>
        <dbReference type="ChEBI" id="CHEBI:58442"/>
    </ligand>
</feature>
<evidence type="ECO:0000256" key="8">
    <source>
        <dbReference type="PIRSR" id="PIRSR617512-4"/>
    </source>
</evidence>
<dbReference type="Pfam" id="PF01011">
    <property type="entry name" value="PQQ"/>
    <property type="match status" value="2"/>
</dbReference>
<feature type="binding site" evidence="7">
    <location>
        <position position="347"/>
    </location>
    <ligand>
        <name>Ca(2+)</name>
        <dbReference type="ChEBI" id="CHEBI:29108"/>
    </ligand>
</feature>
<evidence type="ECO:0000313" key="11">
    <source>
        <dbReference type="Proteomes" id="UP000189796"/>
    </source>
</evidence>
<name>A0A1M5XD04_9BRAD</name>
<dbReference type="AlphaFoldDB" id="A0A1M5XD04"/>
<feature type="binding site" evidence="6">
    <location>
        <position position="159"/>
    </location>
    <ligand>
        <name>pyrroloquinoline quinone</name>
        <dbReference type="ChEBI" id="CHEBI:58442"/>
    </ligand>
</feature>
<dbReference type="PROSITE" id="PS00364">
    <property type="entry name" value="BACTERIAL_PQQ_2"/>
    <property type="match status" value="1"/>
</dbReference>
<dbReference type="NCBIfam" id="TIGR03075">
    <property type="entry name" value="PQQ_enz_alc_DH"/>
    <property type="match status" value="1"/>
</dbReference>
<gene>
    <name evidence="10" type="ORF">SAMN05443248_7239</name>
</gene>
<organism evidence="10 11">
    <name type="scientific">Bradyrhizobium erythrophlei</name>
    <dbReference type="NCBI Taxonomy" id="1437360"/>
    <lineage>
        <taxon>Bacteria</taxon>
        <taxon>Pseudomonadati</taxon>
        <taxon>Pseudomonadota</taxon>
        <taxon>Alphaproteobacteria</taxon>
        <taxon>Hyphomicrobiales</taxon>
        <taxon>Nitrobacteraceae</taxon>
        <taxon>Bradyrhizobium</taxon>
    </lineage>
</organism>